<dbReference type="STRING" id="1890683.A0A427XVE8"/>
<evidence type="ECO:0000313" key="8">
    <source>
        <dbReference type="Proteomes" id="UP000279259"/>
    </source>
</evidence>
<evidence type="ECO:0000256" key="4">
    <source>
        <dbReference type="ARBA" id="ARBA00023235"/>
    </source>
</evidence>
<evidence type="ECO:0000256" key="2">
    <source>
        <dbReference type="ARBA" id="ARBA00005866"/>
    </source>
</evidence>
<dbReference type="PIRSF" id="PIRSF016020">
    <property type="entry name" value="PHexose_mutarotase"/>
    <property type="match status" value="1"/>
</dbReference>
<comment type="similarity">
    <text evidence="2 5">Belongs to the glucose-6-phosphate 1-epimerase family.</text>
</comment>
<evidence type="ECO:0000256" key="6">
    <source>
        <dbReference type="PIRSR" id="PIRSR016020-1"/>
    </source>
</evidence>
<dbReference type="GO" id="GO:0030246">
    <property type="term" value="F:carbohydrate binding"/>
    <property type="evidence" value="ECO:0007669"/>
    <property type="project" value="UniProtKB-UniRule"/>
</dbReference>
<dbReference type="SUPFAM" id="SSF74650">
    <property type="entry name" value="Galactose mutarotase-like"/>
    <property type="match status" value="1"/>
</dbReference>
<sequence>MSVEVNDKTIKFVHRSGAAAKIYLYGAHVTSWKTSDGKERLYMSRLAKLDGSEPIRGGIPIAFPNFGASPSAEDPSLSAHSTVKTTHGFARDAVWTYDPSSTSGGGSDSVSAVFSLSGTAIPEPFPRTLSLQYRVNLTADSLTTSLTIVNAGAEEFKFKALYHNYFAVEDSQKVAVSGFAAGQGYVDNMKGGSKEVWEGGDVPMKVETGKVFQDVPAPLQLGLDDGKSRLTITCDGLSDCVVWNPQEKAGTSVWSDMEKGDGSRFACIEPGYIRDWKVLPAGGQHTATQHLVAER</sequence>
<dbReference type="InterPro" id="IPR008183">
    <property type="entry name" value="Aldose_1/G6P_1-epimerase"/>
</dbReference>
<evidence type="ECO:0000256" key="5">
    <source>
        <dbReference type="PIRNR" id="PIRNR016020"/>
    </source>
</evidence>
<dbReference type="OrthoDB" id="1659429at2759"/>
<dbReference type="PANTHER" id="PTHR11122">
    <property type="entry name" value="APOSPORY-ASSOCIATED PROTEIN C-RELATED"/>
    <property type="match status" value="1"/>
</dbReference>
<proteinExistence type="inferred from homology"/>
<dbReference type="GO" id="GO:0005737">
    <property type="term" value="C:cytoplasm"/>
    <property type="evidence" value="ECO:0007669"/>
    <property type="project" value="TreeGrafter"/>
</dbReference>
<organism evidence="7 8">
    <name type="scientific">Saitozyma podzolica</name>
    <dbReference type="NCBI Taxonomy" id="1890683"/>
    <lineage>
        <taxon>Eukaryota</taxon>
        <taxon>Fungi</taxon>
        <taxon>Dikarya</taxon>
        <taxon>Basidiomycota</taxon>
        <taxon>Agaricomycotina</taxon>
        <taxon>Tremellomycetes</taxon>
        <taxon>Tremellales</taxon>
        <taxon>Trimorphomycetaceae</taxon>
        <taxon>Saitozyma</taxon>
    </lineage>
</organism>
<name>A0A427XVE8_9TREE</name>
<dbReference type="GO" id="GO:0047938">
    <property type="term" value="F:glucose-6-phosphate 1-epimerase activity"/>
    <property type="evidence" value="ECO:0007669"/>
    <property type="project" value="UniProtKB-UniRule"/>
</dbReference>
<dbReference type="EMBL" id="RSCD01000026">
    <property type="protein sequence ID" value="RSH82896.1"/>
    <property type="molecule type" value="Genomic_DNA"/>
</dbReference>
<keyword evidence="4 5" id="KW-0413">Isomerase</keyword>
<protein>
    <recommendedName>
        <fullName evidence="3 5">Glucose-6-phosphate 1-epimerase</fullName>
        <ecNumber evidence="3 5">5.1.3.15</ecNumber>
    </recommendedName>
</protein>
<dbReference type="GO" id="GO:0005975">
    <property type="term" value="P:carbohydrate metabolic process"/>
    <property type="evidence" value="ECO:0007669"/>
    <property type="project" value="InterPro"/>
</dbReference>
<dbReference type="InterPro" id="IPR014718">
    <property type="entry name" value="GH-type_carb-bd"/>
</dbReference>
<evidence type="ECO:0000313" key="7">
    <source>
        <dbReference type="EMBL" id="RSH82896.1"/>
    </source>
</evidence>
<reference evidence="7 8" key="1">
    <citation type="submission" date="2018-11" db="EMBL/GenBank/DDBJ databases">
        <title>Genome sequence of Saitozyma podzolica DSM 27192.</title>
        <authorList>
            <person name="Aliyu H."/>
            <person name="Gorte O."/>
            <person name="Ochsenreither K."/>
        </authorList>
    </citation>
    <scope>NUCLEOTIDE SEQUENCE [LARGE SCALE GENOMIC DNA]</scope>
    <source>
        <strain evidence="7 8">DSM 27192</strain>
    </source>
</reference>
<dbReference type="InterPro" id="IPR025532">
    <property type="entry name" value="G6P_1-epimerase"/>
</dbReference>
<keyword evidence="8" id="KW-1185">Reference proteome</keyword>
<gene>
    <name evidence="7" type="ORF">EHS25_005886</name>
</gene>
<evidence type="ECO:0000256" key="1">
    <source>
        <dbReference type="ARBA" id="ARBA00001096"/>
    </source>
</evidence>
<comment type="catalytic activity">
    <reaction evidence="1">
        <text>alpha-D-glucose 6-phosphate = beta-D-glucose 6-phosphate</text>
        <dbReference type="Rhea" id="RHEA:16249"/>
        <dbReference type="ChEBI" id="CHEBI:58225"/>
        <dbReference type="ChEBI" id="CHEBI:58247"/>
        <dbReference type="EC" id="5.1.3.15"/>
    </reaction>
</comment>
<dbReference type="AlphaFoldDB" id="A0A427XVE8"/>
<evidence type="ECO:0000256" key="3">
    <source>
        <dbReference type="ARBA" id="ARBA00012083"/>
    </source>
</evidence>
<dbReference type="Gene3D" id="2.70.98.10">
    <property type="match status" value="1"/>
</dbReference>
<comment type="function">
    <text evidence="5">Catalyzes the interconversion between the alpha and beta anomers from at least three hexose 6-phosphate sugars (Glc6P, Gal6P, and Man6P).</text>
</comment>
<dbReference type="Proteomes" id="UP000279259">
    <property type="component" value="Unassembled WGS sequence"/>
</dbReference>
<comment type="caution">
    <text evidence="7">The sequence shown here is derived from an EMBL/GenBank/DDBJ whole genome shotgun (WGS) entry which is preliminary data.</text>
</comment>
<feature type="active site" evidence="6">
    <location>
        <position position="269"/>
    </location>
</feature>
<dbReference type="EC" id="5.1.3.15" evidence="3 5"/>
<dbReference type="PANTHER" id="PTHR11122:SF13">
    <property type="entry name" value="GLUCOSE-6-PHOSPHATE 1-EPIMERASE"/>
    <property type="match status" value="1"/>
</dbReference>
<dbReference type="Pfam" id="PF01263">
    <property type="entry name" value="Aldose_epim"/>
    <property type="match status" value="1"/>
</dbReference>
<dbReference type="InterPro" id="IPR011013">
    <property type="entry name" value="Gal_mutarotase_sf_dom"/>
</dbReference>
<accession>A0A427XVE8</accession>
<feature type="active site" evidence="6">
    <location>
        <position position="163"/>
    </location>
</feature>